<reference evidence="2" key="1">
    <citation type="journal article" date="2015" name="Nat. Genet.">
        <title>The genome and transcriptome of the zoonotic hookworm Ancylostoma ceylanicum identify infection-specific gene families.</title>
        <authorList>
            <person name="Schwarz E.M."/>
            <person name="Hu Y."/>
            <person name="Antoshechkin I."/>
            <person name="Miller M.M."/>
            <person name="Sternberg P.W."/>
            <person name="Aroian R.V."/>
        </authorList>
    </citation>
    <scope>NUCLEOTIDE SEQUENCE</scope>
    <source>
        <strain evidence="2">HY135</strain>
    </source>
</reference>
<accession>A0A016SSV5</accession>
<dbReference type="InterPro" id="IPR027417">
    <property type="entry name" value="P-loop_NTPase"/>
</dbReference>
<evidence type="ECO:0000313" key="2">
    <source>
        <dbReference type="Proteomes" id="UP000024635"/>
    </source>
</evidence>
<dbReference type="SUPFAM" id="SSF52540">
    <property type="entry name" value="P-loop containing nucleoside triphosphate hydrolases"/>
    <property type="match status" value="1"/>
</dbReference>
<sequence length="67" mass="7281">MGKLRLPCIIGVAGGPASGKSLVTEKIMERLETLNQGRNKQVCFRSAIDLDIFTLKESLVTTDPYGV</sequence>
<dbReference type="AlphaFoldDB" id="A0A016SSV5"/>
<dbReference type="EMBL" id="JARK01001516">
    <property type="protein sequence ID" value="EYB93610.1"/>
    <property type="molecule type" value="Genomic_DNA"/>
</dbReference>
<name>A0A016SSV5_9BILA</name>
<proteinExistence type="predicted"/>
<organism evidence="1 2">
    <name type="scientific">Ancylostoma ceylanicum</name>
    <dbReference type="NCBI Taxonomy" id="53326"/>
    <lineage>
        <taxon>Eukaryota</taxon>
        <taxon>Metazoa</taxon>
        <taxon>Ecdysozoa</taxon>
        <taxon>Nematoda</taxon>
        <taxon>Chromadorea</taxon>
        <taxon>Rhabditida</taxon>
        <taxon>Rhabditina</taxon>
        <taxon>Rhabditomorpha</taxon>
        <taxon>Strongyloidea</taxon>
        <taxon>Ancylostomatidae</taxon>
        <taxon>Ancylostomatinae</taxon>
        <taxon>Ancylostoma</taxon>
    </lineage>
</organism>
<dbReference type="OrthoDB" id="10257085at2759"/>
<evidence type="ECO:0000313" key="1">
    <source>
        <dbReference type="EMBL" id="EYB93610.1"/>
    </source>
</evidence>
<dbReference type="Gene3D" id="3.40.50.300">
    <property type="entry name" value="P-loop containing nucleotide triphosphate hydrolases"/>
    <property type="match status" value="1"/>
</dbReference>
<gene>
    <name evidence="1" type="primary">Acey_s0180.g787</name>
    <name evidence="1" type="ORF">Y032_0180g787</name>
</gene>
<protein>
    <recommendedName>
        <fullName evidence="3">Phosphoribulokinase/uridine kinase domain-containing protein</fullName>
    </recommendedName>
</protein>
<evidence type="ECO:0008006" key="3">
    <source>
        <dbReference type="Google" id="ProtNLM"/>
    </source>
</evidence>
<comment type="caution">
    <text evidence="1">The sequence shown here is derived from an EMBL/GenBank/DDBJ whole genome shotgun (WGS) entry which is preliminary data.</text>
</comment>
<dbReference type="Proteomes" id="UP000024635">
    <property type="component" value="Unassembled WGS sequence"/>
</dbReference>
<keyword evidence="2" id="KW-1185">Reference proteome</keyword>